<dbReference type="EMBL" id="JANPWB010000004">
    <property type="protein sequence ID" value="KAJ1195689.1"/>
    <property type="molecule type" value="Genomic_DNA"/>
</dbReference>
<feature type="region of interest" description="Disordered" evidence="1">
    <location>
        <begin position="1"/>
        <end position="92"/>
    </location>
</feature>
<organism evidence="2 3">
    <name type="scientific">Pleurodeles waltl</name>
    <name type="common">Iberian ribbed newt</name>
    <dbReference type="NCBI Taxonomy" id="8319"/>
    <lineage>
        <taxon>Eukaryota</taxon>
        <taxon>Metazoa</taxon>
        <taxon>Chordata</taxon>
        <taxon>Craniata</taxon>
        <taxon>Vertebrata</taxon>
        <taxon>Euteleostomi</taxon>
        <taxon>Amphibia</taxon>
        <taxon>Batrachia</taxon>
        <taxon>Caudata</taxon>
        <taxon>Salamandroidea</taxon>
        <taxon>Salamandridae</taxon>
        <taxon>Pleurodelinae</taxon>
        <taxon>Pleurodeles</taxon>
    </lineage>
</organism>
<proteinExistence type="predicted"/>
<evidence type="ECO:0000256" key="1">
    <source>
        <dbReference type="SAM" id="MobiDB-lite"/>
    </source>
</evidence>
<dbReference type="Proteomes" id="UP001066276">
    <property type="component" value="Chromosome 2_2"/>
</dbReference>
<feature type="compositionally biased region" description="Basic and acidic residues" evidence="1">
    <location>
        <begin position="56"/>
        <end position="67"/>
    </location>
</feature>
<accession>A0AAV7V536</accession>
<gene>
    <name evidence="2" type="ORF">NDU88_004957</name>
</gene>
<sequence>MEEGAQGPPRAQSSTSIPLLTSGCTLHVAPIPLTGRGRRRKEGESRPSASVLPKRRSPEAPRPERQGRRSWRASSGSASARPGQQKAAVRAGRERCFPRVQVRRWKGAIEAGAPSTCLRSSNQRVAHEAHAGSGRQTRLTRRGEPRSHLGHSGARQWTSRTGIPWDSWWAQAQAYNGE</sequence>
<name>A0AAV7V536_PLEWA</name>
<reference evidence="2" key="1">
    <citation type="journal article" date="2022" name="bioRxiv">
        <title>Sequencing and chromosome-scale assembly of the giantPleurodeles waltlgenome.</title>
        <authorList>
            <person name="Brown T."/>
            <person name="Elewa A."/>
            <person name="Iarovenko S."/>
            <person name="Subramanian E."/>
            <person name="Araus A.J."/>
            <person name="Petzold A."/>
            <person name="Susuki M."/>
            <person name="Suzuki K.-i.T."/>
            <person name="Hayashi T."/>
            <person name="Toyoda A."/>
            <person name="Oliveira C."/>
            <person name="Osipova E."/>
            <person name="Leigh N.D."/>
            <person name="Simon A."/>
            <person name="Yun M.H."/>
        </authorList>
    </citation>
    <scope>NUCLEOTIDE SEQUENCE</scope>
    <source>
        <strain evidence="2">20211129_DDA</strain>
        <tissue evidence="2">Liver</tissue>
    </source>
</reference>
<feature type="region of interest" description="Disordered" evidence="1">
    <location>
        <begin position="120"/>
        <end position="162"/>
    </location>
</feature>
<feature type="compositionally biased region" description="Low complexity" evidence="1">
    <location>
        <begin position="72"/>
        <end position="85"/>
    </location>
</feature>
<evidence type="ECO:0000313" key="2">
    <source>
        <dbReference type="EMBL" id="KAJ1195689.1"/>
    </source>
</evidence>
<protein>
    <submittedName>
        <fullName evidence="2">Uncharacterized protein</fullName>
    </submittedName>
</protein>
<dbReference type="AlphaFoldDB" id="A0AAV7V536"/>
<feature type="compositionally biased region" description="Polar residues" evidence="1">
    <location>
        <begin position="11"/>
        <end position="24"/>
    </location>
</feature>
<evidence type="ECO:0000313" key="3">
    <source>
        <dbReference type="Proteomes" id="UP001066276"/>
    </source>
</evidence>
<keyword evidence="3" id="KW-1185">Reference proteome</keyword>
<comment type="caution">
    <text evidence="2">The sequence shown here is derived from an EMBL/GenBank/DDBJ whole genome shotgun (WGS) entry which is preliminary data.</text>
</comment>